<reference evidence="1" key="1">
    <citation type="journal article" date="2015" name="BMC Genomics">
        <title>Genome mining reveals unlocked bioactive potential of marine Gram-negative bacteria.</title>
        <authorList>
            <person name="Machado H."/>
            <person name="Sonnenschein E.C."/>
            <person name="Melchiorsen J."/>
            <person name="Gram L."/>
        </authorList>
    </citation>
    <scope>NUCLEOTIDE SEQUENCE</scope>
    <source>
        <strain evidence="1">S2052</strain>
    </source>
</reference>
<organism evidence="1">
    <name type="scientific">Vibrio coralliilyticus</name>
    <dbReference type="NCBI Taxonomy" id="190893"/>
    <lineage>
        <taxon>Bacteria</taxon>
        <taxon>Pseudomonadati</taxon>
        <taxon>Pseudomonadota</taxon>
        <taxon>Gammaproteobacteria</taxon>
        <taxon>Vibrionales</taxon>
        <taxon>Vibrionaceae</taxon>
        <taxon>Vibrio</taxon>
    </lineage>
</organism>
<dbReference type="RefSeq" id="WP_045985269.1">
    <property type="nucleotide sequence ID" value="NZ_CP063051.1"/>
</dbReference>
<dbReference type="AlphaFoldDB" id="A0A837G9H1"/>
<sequence>MKAWLYKDFKWWFTGWLALLISALFLYSYNKELGEVLLRFTGTILVALLTAMAAFDHMNTNERRKMARDQYEAYSALLNALNERYQNIMMIREHYKLILTRDSFMRGLEPPYLLQRDVSSAPELHRLDFLRNHYRGTAVDMNVLGASAFNVPNIGRVLSDHDYVMTLVEKRNKEFEGSFRDKLDTYYRGNGVIAVSVDKLCDSGISYPQLTNFLRLTELTMQITDKLYHDLRQMIDELNKGCKSVLDSEIAKENSGYPTMEYNFVNDDIHYQKLSPNEQEKMARKGFNSHLDFSQKFF</sequence>
<gene>
    <name evidence="1" type="ORF">TW71_05715</name>
</gene>
<dbReference type="EMBL" id="JXXR01000004">
    <property type="protein sequence ID" value="KJY76068.1"/>
    <property type="molecule type" value="Genomic_DNA"/>
</dbReference>
<protein>
    <submittedName>
        <fullName evidence="1">Uncharacterized protein</fullName>
    </submittedName>
</protein>
<accession>A0A837G9H1</accession>
<evidence type="ECO:0000313" key="1">
    <source>
        <dbReference type="EMBL" id="KJY76068.1"/>
    </source>
</evidence>
<comment type="caution">
    <text evidence="1">The sequence shown here is derived from an EMBL/GenBank/DDBJ whole genome shotgun (WGS) entry which is preliminary data.</text>
</comment>
<name>A0A837G9H1_9VIBR</name>
<proteinExistence type="predicted"/>